<name>A0A3M9MBF5_9MICO</name>
<dbReference type="Gene3D" id="1.10.150.240">
    <property type="entry name" value="Putative phosphatase, domain 2"/>
    <property type="match status" value="1"/>
</dbReference>
<dbReference type="AlphaFoldDB" id="A0A3M9MBF5"/>
<keyword evidence="1" id="KW-0378">Hydrolase</keyword>
<evidence type="ECO:0000313" key="2">
    <source>
        <dbReference type="Proteomes" id="UP000271678"/>
    </source>
</evidence>
<dbReference type="SFLD" id="SFLDG01129">
    <property type="entry name" value="C1.5:_HAD__Beta-PGM__Phosphata"/>
    <property type="match status" value="1"/>
</dbReference>
<dbReference type="InterPro" id="IPR041492">
    <property type="entry name" value="HAD_2"/>
</dbReference>
<dbReference type="Proteomes" id="UP000271678">
    <property type="component" value="Unassembled WGS sequence"/>
</dbReference>
<proteinExistence type="predicted"/>
<dbReference type="OrthoDB" id="9793014at2"/>
<dbReference type="Gene3D" id="3.40.50.1000">
    <property type="entry name" value="HAD superfamily/HAD-like"/>
    <property type="match status" value="1"/>
</dbReference>
<dbReference type="PANTHER" id="PTHR43434">
    <property type="entry name" value="PHOSPHOGLYCOLATE PHOSPHATASE"/>
    <property type="match status" value="1"/>
</dbReference>
<accession>A0A3M9MBF5</accession>
<reference evidence="1 2" key="1">
    <citation type="submission" date="2018-11" db="EMBL/GenBank/DDBJ databases">
        <title>Draft genome of Simplicispira Flexivirga sp. BO-16.</title>
        <authorList>
            <person name="Im W.T."/>
        </authorList>
    </citation>
    <scope>NUCLEOTIDE SEQUENCE [LARGE SCALE GENOMIC DNA]</scope>
    <source>
        <strain evidence="1 2">BO-16</strain>
    </source>
</reference>
<dbReference type="InterPro" id="IPR050155">
    <property type="entry name" value="HAD-like_hydrolase_sf"/>
</dbReference>
<dbReference type="EMBL" id="RJJQ01000007">
    <property type="protein sequence ID" value="RNI22902.1"/>
    <property type="molecule type" value="Genomic_DNA"/>
</dbReference>
<dbReference type="SUPFAM" id="SSF56784">
    <property type="entry name" value="HAD-like"/>
    <property type="match status" value="1"/>
</dbReference>
<protein>
    <submittedName>
        <fullName evidence="1">HAD family hydrolase</fullName>
    </submittedName>
</protein>
<dbReference type="GO" id="GO:0005829">
    <property type="term" value="C:cytosol"/>
    <property type="evidence" value="ECO:0007669"/>
    <property type="project" value="TreeGrafter"/>
</dbReference>
<organism evidence="1 2">
    <name type="scientific">Flexivirga caeni</name>
    <dbReference type="NCBI Taxonomy" id="2294115"/>
    <lineage>
        <taxon>Bacteria</taxon>
        <taxon>Bacillati</taxon>
        <taxon>Actinomycetota</taxon>
        <taxon>Actinomycetes</taxon>
        <taxon>Micrococcales</taxon>
        <taxon>Dermacoccaceae</taxon>
        <taxon>Flexivirga</taxon>
    </lineage>
</organism>
<dbReference type="InterPro" id="IPR006439">
    <property type="entry name" value="HAD-SF_hydro_IA"/>
</dbReference>
<gene>
    <name evidence="1" type="ORF">EFY87_08830</name>
</gene>
<dbReference type="Pfam" id="PF13419">
    <property type="entry name" value="HAD_2"/>
    <property type="match status" value="1"/>
</dbReference>
<dbReference type="GO" id="GO:0008967">
    <property type="term" value="F:phosphoglycolate phosphatase activity"/>
    <property type="evidence" value="ECO:0007669"/>
    <property type="project" value="TreeGrafter"/>
</dbReference>
<comment type="caution">
    <text evidence="1">The sequence shown here is derived from an EMBL/GenBank/DDBJ whole genome shotgun (WGS) entry which is preliminary data.</text>
</comment>
<dbReference type="InterPro" id="IPR036412">
    <property type="entry name" value="HAD-like_sf"/>
</dbReference>
<dbReference type="GO" id="GO:0006281">
    <property type="term" value="P:DNA repair"/>
    <property type="evidence" value="ECO:0007669"/>
    <property type="project" value="TreeGrafter"/>
</dbReference>
<keyword evidence="2" id="KW-1185">Reference proteome</keyword>
<dbReference type="RefSeq" id="WP_123271102.1">
    <property type="nucleotide sequence ID" value="NZ_RJJQ01000007.1"/>
</dbReference>
<dbReference type="PANTHER" id="PTHR43434:SF16">
    <property type="entry name" value="BLL8046 PROTEIN"/>
    <property type="match status" value="1"/>
</dbReference>
<dbReference type="SFLD" id="SFLDS00003">
    <property type="entry name" value="Haloacid_Dehalogenase"/>
    <property type="match status" value="1"/>
</dbReference>
<sequence length="230" mass="24414">MADRTAADGAGVIFDVDGTLLDTNYLHVLAWSAAFGDNGFRIETADIHRAIGLPSDSLVERLVQEQRPDLMEAHSDHFDRLRERYGVHAVTGAGDLLRRCAASGWTVVLSTSADKDDLDWMLPLIGADDVIAGTTTSGDVPHGKPHPDAMVTAMDAHGLAAERTLAVGDSVWDMRSARRAGIDCVGLTAGGISGPELQDAGAAEVHDDPAALLGRFRLSLLGVRAPQTQR</sequence>
<dbReference type="NCBIfam" id="TIGR01509">
    <property type="entry name" value="HAD-SF-IA-v3"/>
    <property type="match status" value="1"/>
</dbReference>
<evidence type="ECO:0000313" key="1">
    <source>
        <dbReference type="EMBL" id="RNI22902.1"/>
    </source>
</evidence>
<dbReference type="InterPro" id="IPR023214">
    <property type="entry name" value="HAD_sf"/>
</dbReference>
<dbReference type="InterPro" id="IPR023198">
    <property type="entry name" value="PGP-like_dom2"/>
</dbReference>